<gene>
    <name evidence="1" type="ORF">DARMORV10_A07P19930.1</name>
</gene>
<name>A0A816YQ14_BRANA</name>
<sequence length="82" mass="9831">MKLCNKRYTKTKKAFFSAVNILKLCICCNRFKMLFSRMKAEEFQFPPTPQDEMSAGMSYFHETSWKEVLKFLRRDYTALKNI</sequence>
<dbReference type="Proteomes" id="UP001295469">
    <property type="component" value="Chromosome A07"/>
</dbReference>
<evidence type="ECO:0000313" key="1">
    <source>
        <dbReference type="EMBL" id="CAF2166324.1"/>
    </source>
</evidence>
<organism evidence="1">
    <name type="scientific">Brassica napus</name>
    <name type="common">Rape</name>
    <dbReference type="NCBI Taxonomy" id="3708"/>
    <lineage>
        <taxon>Eukaryota</taxon>
        <taxon>Viridiplantae</taxon>
        <taxon>Streptophyta</taxon>
        <taxon>Embryophyta</taxon>
        <taxon>Tracheophyta</taxon>
        <taxon>Spermatophyta</taxon>
        <taxon>Magnoliopsida</taxon>
        <taxon>eudicotyledons</taxon>
        <taxon>Gunneridae</taxon>
        <taxon>Pentapetalae</taxon>
        <taxon>rosids</taxon>
        <taxon>malvids</taxon>
        <taxon>Brassicales</taxon>
        <taxon>Brassicaceae</taxon>
        <taxon>Brassiceae</taxon>
        <taxon>Brassica</taxon>
    </lineage>
</organism>
<proteinExistence type="predicted"/>
<dbReference type="EMBL" id="HG994361">
    <property type="protein sequence ID" value="CAF2166324.1"/>
    <property type="molecule type" value="Genomic_DNA"/>
</dbReference>
<accession>A0A816YQ14</accession>
<protein>
    <submittedName>
        <fullName evidence="1">(rape) hypothetical protein</fullName>
    </submittedName>
</protein>
<reference evidence="1" key="1">
    <citation type="submission" date="2021-01" db="EMBL/GenBank/DDBJ databases">
        <authorList>
            <consortium name="Genoscope - CEA"/>
            <person name="William W."/>
        </authorList>
    </citation>
    <scope>NUCLEOTIDE SEQUENCE</scope>
</reference>
<dbReference type="AlphaFoldDB" id="A0A816YQ14"/>